<evidence type="ECO:0000313" key="1">
    <source>
        <dbReference type="EMBL" id="KAH7138621.1"/>
    </source>
</evidence>
<dbReference type="AlphaFoldDB" id="A0A9P9EKB3"/>
<comment type="caution">
    <text evidence="1">The sequence shown here is derived from an EMBL/GenBank/DDBJ whole genome shotgun (WGS) entry which is preliminary data.</text>
</comment>
<organism evidence="1 2">
    <name type="scientific">Dendryphion nanum</name>
    <dbReference type="NCBI Taxonomy" id="256645"/>
    <lineage>
        <taxon>Eukaryota</taxon>
        <taxon>Fungi</taxon>
        <taxon>Dikarya</taxon>
        <taxon>Ascomycota</taxon>
        <taxon>Pezizomycotina</taxon>
        <taxon>Dothideomycetes</taxon>
        <taxon>Pleosporomycetidae</taxon>
        <taxon>Pleosporales</taxon>
        <taxon>Torulaceae</taxon>
        <taxon>Dendryphion</taxon>
    </lineage>
</organism>
<name>A0A9P9EKB3_9PLEO</name>
<dbReference type="EMBL" id="JAGMWT010000001">
    <property type="protein sequence ID" value="KAH7138621.1"/>
    <property type="molecule type" value="Genomic_DNA"/>
</dbReference>
<accession>A0A9P9EKB3</accession>
<reference evidence="1" key="1">
    <citation type="journal article" date="2021" name="Nat. Commun.">
        <title>Genetic determinants of endophytism in the Arabidopsis root mycobiome.</title>
        <authorList>
            <person name="Mesny F."/>
            <person name="Miyauchi S."/>
            <person name="Thiergart T."/>
            <person name="Pickel B."/>
            <person name="Atanasova L."/>
            <person name="Karlsson M."/>
            <person name="Huettel B."/>
            <person name="Barry K.W."/>
            <person name="Haridas S."/>
            <person name="Chen C."/>
            <person name="Bauer D."/>
            <person name="Andreopoulos W."/>
            <person name="Pangilinan J."/>
            <person name="LaButti K."/>
            <person name="Riley R."/>
            <person name="Lipzen A."/>
            <person name="Clum A."/>
            <person name="Drula E."/>
            <person name="Henrissat B."/>
            <person name="Kohler A."/>
            <person name="Grigoriev I.V."/>
            <person name="Martin F.M."/>
            <person name="Hacquard S."/>
        </authorList>
    </citation>
    <scope>NUCLEOTIDE SEQUENCE</scope>
    <source>
        <strain evidence="1">MPI-CAGE-CH-0243</strain>
    </source>
</reference>
<dbReference type="OrthoDB" id="1896086at2759"/>
<keyword evidence="2" id="KW-1185">Reference proteome</keyword>
<gene>
    <name evidence="1" type="ORF">B0J11DRAFT_500830</name>
</gene>
<dbReference type="Proteomes" id="UP000700596">
    <property type="component" value="Unassembled WGS sequence"/>
</dbReference>
<proteinExistence type="predicted"/>
<protein>
    <submittedName>
        <fullName evidence="1">Uncharacterized protein</fullName>
    </submittedName>
</protein>
<evidence type="ECO:0000313" key="2">
    <source>
        <dbReference type="Proteomes" id="UP000700596"/>
    </source>
</evidence>
<sequence length="345" mass="39170">MVENGYLTLEYILDGKKLKLGDGELAKAAQQASDDYIDWNPKGSTSSEERYEFDIADSHCNPWYVSEAPKEDPSKKSPKFQPQVTAPIPLEGVYDYFETMNTKREEEYNSALMPSNNGRGYRFREPSRLEWVREEYFQASPNGFKTSEKDVLAFFSLVMSYIKGAEKLDEESPKELSKIMPRTNFPTIYGLVKDKIKGNTDKLYDIVKILACYTSDEWGTQISLDQEFCSGPLSDPVPNGKIDGLEYNLSDENGGKTTRQIIKVQDWVNSIQSPVDGTDLLSKADKEVFKGSIGGLGSTLETMLGSGKEVPIFEFRRIQSRAPCDWPDFADEVESELKRIHERYR</sequence>